<feature type="active site" description="Nucleophile" evidence="4">
    <location>
        <position position="61"/>
    </location>
</feature>
<dbReference type="RefSeq" id="WP_237602558.1">
    <property type="nucleotide sequence ID" value="NZ_JAIRBA010000010.1"/>
</dbReference>
<keyword evidence="8" id="KW-1185">Reference proteome</keyword>
<evidence type="ECO:0000313" key="8">
    <source>
        <dbReference type="Proteomes" id="UP001139461"/>
    </source>
</evidence>
<dbReference type="PROSITE" id="PS51635">
    <property type="entry name" value="PNPLA"/>
    <property type="match status" value="1"/>
</dbReference>
<gene>
    <name evidence="7" type="ORF">K8089_06915</name>
</gene>
<keyword evidence="5" id="KW-0732">Signal</keyword>
<dbReference type="CDD" id="cd07205">
    <property type="entry name" value="Pat_PNPLA6_PNPLA7_NTE1_like"/>
    <property type="match status" value="1"/>
</dbReference>
<feature type="short sequence motif" description="GXSXG" evidence="4">
    <location>
        <begin position="59"/>
        <end position="63"/>
    </location>
</feature>
<keyword evidence="3 4" id="KW-0443">Lipid metabolism</keyword>
<feature type="short sequence motif" description="GXGXXG" evidence="4">
    <location>
        <begin position="32"/>
        <end position="37"/>
    </location>
</feature>
<dbReference type="Proteomes" id="UP001139461">
    <property type="component" value="Unassembled WGS sequence"/>
</dbReference>
<accession>A0A9X1QTT0</accession>
<evidence type="ECO:0000256" key="3">
    <source>
        <dbReference type="ARBA" id="ARBA00023098"/>
    </source>
</evidence>
<evidence type="ECO:0000256" key="2">
    <source>
        <dbReference type="ARBA" id="ARBA00022963"/>
    </source>
</evidence>
<dbReference type="GO" id="GO:0016042">
    <property type="term" value="P:lipid catabolic process"/>
    <property type="evidence" value="ECO:0007669"/>
    <property type="project" value="UniProtKB-UniRule"/>
</dbReference>
<dbReference type="SUPFAM" id="SSF52151">
    <property type="entry name" value="FabD/lysophospholipase-like"/>
    <property type="match status" value="1"/>
</dbReference>
<protein>
    <submittedName>
        <fullName evidence="7">Patatin-like phospholipase family protein</fullName>
    </submittedName>
</protein>
<feature type="domain" description="PNPLA" evidence="6">
    <location>
        <begin position="28"/>
        <end position="217"/>
    </location>
</feature>
<dbReference type="Gene3D" id="3.40.1090.10">
    <property type="entry name" value="Cytosolic phospholipase A2 catalytic domain"/>
    <property type="match status" value="2"/>
</dbReference>
<dbReference type="InterPro" id="IPR050301">
    <property type="entry name" value="NTE"/>
</dbReference>
<keyword evidence="2 4" id="KW-0442">Lipid degradation</keyword>
<dbReference type="AlphaFoldDB" id="A0A9X1QTT0"/>
<evidence type="ECO:0000256" key="5">
    <source>
        <dbReference type="SAM" id="SignalP"/>
    </source>
</evidence>
<evidence type="ECO:0000259" key="6">
    <source>
        <dbReference type="PROSITE" id="PS51635"/>
    </source>
</evidence>
<dbReference type="PANTHER" id="PTHR14226:SF29">
    <property type="entry name" value="NEUROPATHY TARGET ESTERASE SWS"/>
    <property type="match status" value="1"/>
</dbReference>
<evidence type="ECO:0000313" key="7">
    <source>
        <dbReference type="EMBL" id="MCG2418748.1"/>
    </source>
</evidence>
<dbReference type="Pfam" id="PF01734">
    <property type="entry name" value="Patatin"/>
    <property type="match status" value="1"/>
</dbReference>
<dbReference type="InterPro" id="IPR016035">
    <property type="entry name" value="Acyl_Trfase/lysoPLipase"/>
</dbReference>
<feature type="signal peptide" evidence="5">
    <location>
        <begin position="1"/>
        <end position="18"/>
    </location>
</feature>
<feature type="short sequence motif" description="DGA/G" evidence="4">
    <location>
        <begin position="204"/>
        <end position="206"/>
    </location>
</feature>
<dbReference type="PANTHER" id="PTHR14226">
    <property type="entry name" value="NEUROPATHY TARGET ESTERASE/SWISS CHEESE D.MELANOGASTER"/>
    <property type="match status" value="1"/>
</dbReference>
<keyword evidence="1 4" id="KW-0378">Hydrolase</keyword>
<organism evidence="7 8">
    <name type="scientific">Aequorivita vitellina</name>
    <dbReference type="NCBI Taxonomy" id="2874475"/>
    <lineage>
        <taxon>Bacteria</taxon>
        <taxon>Pseudomonadati</taxon>
        <taxon>Bacteroidota</taxon>
        <taxon>Flavobacteriia</taxon>
        <taxon>Flavobacteriales</taxon>
        <taxon>Flavobacteriaceae</taxon>
        <taxon>Aequorivita</taxon>
    </lineage>
</organism>
<evidence type="ECO:0000256" key="1">
    <source>
        <dbReference type="ARBA" id="ARBA00022801"/>
    </source>
</evidence>
<proteinExistence type="predicted"/>
<dbReference type="GO" id="GO:0016787">
    <property type="term" value="F:hydrolase activity"/>
    <property type="evidence" value="ECO:0007669"/>
    <property type="project" value="UniProtKB-UniRule"/>
</dbReference>
<dbReference type="EMBL" id="JAIRBA010000010">
    <property type="protein sequence ID" value="MCG2418748.1"/>
    <property type="molecule type" value="Genomic_DNA"/>
</dbReference>
<evidence type="ECO:0000256" key="4">
    <source>
        <dbReference type="PROSITE-ProRule" id="PRU01161"/>
    </source>
</evidence>
<feature type="chain" id="PRO_5040719062" evidence="5">
    <location>
        <begin position="19"/>
        <end position="747"/>
    </location>
</feature>
<name>A0A9X1QTT0_9FLAO</name>
<sequence>MKNYLLFLLCLVCNIAFSQESERPKIGLTLSGGGAKGLAHIGLLQAIDSAGVKVDYVTGTSMGAIVGGLYAVGYSGQEIEDIARKIDWDKILTNRSPYDLLILPKKNNMGKYLEIPLIDGKVSFRKGALESNELWLTLNELFFPYLTTADFSKFQKGFRCVAADIENGDAVVLKNGNIVKAIRASMAIPVAFTPVEIDEKTLIDGGIAMNFPVSEVKDMGADFVIGSSVSGILLQRKDIDNPFQMISQLAFYKENKDFQQQVKSTDIFVDYPIEKYNASSFSSSNEIISLGIKRGKEIYPQLKRFKDSLDAIYGKEPVHNEKRKMTNELFVSKVHANGLSKREADFFMNMMDFQDNKSYTSDVFSDKIREVFGSGNFRKINYEFIPNNESDRVTVNINFEKEPQHLIKTGLSYNSERGIALILGYTVLGYSNPFSETSAEIAIGENPQFNIRNHYFFNSKRNWYLESTVKGEYTDISVYNENLKKSGLYNQKHFSFEVKANKLITGNFTAGIGSRYEYLKYSPEIETFPKVYGKINFLTGFVDLHFNNLNSPSYPNSGNIIDFEAGVNYNQHPDFKYDDGNSATPQSSPLFSKKAYYSIKYYSAHYLPIHKHSLFFKLHSGMHFGNKQPFLNDFIVGGNDLVIRNQILFPGFRTNSIFSSSVIAPQVGLHYSVTKKLVVTATSSFLKYDFIKSNIIIDENHGNSSVWGVALAAGYRSFIGPLEAILMYNDINNNISASFNIGYSLNF</sequence>
<feature type="active site" description="Proton acceptor" evidence="4">
    <location>
        <position position="204"/>
    </location>
</feature>
<comment type="caution">
    <text evidence="7">The sequence shown here is derived from an EMBL/GenBank/DDBJ whole genome shotgun (WGS) entry which is preliminary data.</text>
</comment>
<dbReference type="InterPro" id="IPR002641">
    <property type="entry name" value="PNPLA_dom"/>
</dbReference>
<reference evidence="7" key="1">
    <citation type="submission" date="2021-09" db="EMBL/GenBank/DDBJ databases">
        <title>Genome of Aequorivita sp. strain F47161.</title>
        <authorList>
            <person name="Wang Y."/>
        </authorList>
    </citation>
    <scope>NUCLEOTIDE SEQUENCE</scope>
    <source>
        <strain evidence="7">F47161</strain>
    </source>
</reference>